<reference evidence="2" key="1">
    <citation type="submission" date="2019-11" db="UniProtKB">
        <authorList>
            <consortium name="WormBaseParasite"/>
        </authorList>
    </citation>
    <scope>IDENTIFICATION</scope>
</reference>
<evidence type="ECO:0000256" key="1">
    <source>
        <dbReference type="SAM" id="MobiDB-lite"/>
    </source>
</evidence>
<feature type="region of interest" description="Disordered" evidence="1">
    <location>
        <begin position="1"/>
        <end position="29"/>
    </location>
</feature>
<dbReference type="AlphaFoldDB" id="A0A5K3ELJ9"/>
<evidence type="ECO:0000313" key="2">
    <source>
        <dbReference type="WBParaSite" id="MCU_001418-RA"/>
    </source>
</evidence>
<sequence>MGRSRELMGLSTWKGPTDQGNDHTTHLPREDISHRTQLHRAQGAKTTNQQTANSQELLVYKVQLSTPPEVSSRQLSRGVGDPAFLKTALRRLGFRRCLHNSPNQATPVDESPAAPY</sequence>
<accession>A0A5K3ELJ9</accession>
<protein>
    <submittedName>
        <fullName evidence="2">Uncharacterized protein</fullName>
    </submittedName>
</protein>
<organism evidence="2">
    <name type="scientific">Mesocestoides corti</name>
    <name type="common">Flatworm</name>
    <dbReference type="NCBI Taxonomy" id="53468"/>
    <lineage>
        <taxon>Eukaryota</taxon>
        <taxon>Metazoa</taxon>
        <taxon>Spiralia</taxon>
        <taxon>Lophotrochozoa</taxon>
        <taxon>Platyhelminthes</taxon>
        <taxon>Cestoda</taxon>
        <taxon>Eucestoda</taxon>
        <taxon>Cyclophyllidea</taxon>
        <taxon>Mesocestoididae</taxon>
        <taxon>Mesocestoides</taxon>
    </lineage>
</organism>
<proteinExistence type="predicted"/>
<feature type="compositionally biased region" description="Basic and acidic residues" evidence="1">
    <location>
        <begin position="20"/>
        <end position="29"/>
    </location>
</feature>
<name>A0A5K3ELJ9_MESCO</name>
<dbReference type="WBParaSite" id="MCU_001418-RA">
    <property type="protein sequence ID" value="MCU_001418-RA"/>
    <property type="gene ID" value="MCU_001418"/>
</dbReference>